<protein>
    <recommendedName>
        <fullName evidence="2">histidine kinase</fullName>
        <ecNumber evidence="2">2.7.13.3</ecNumber>
    </recommendedName>
</protein>
<dbReference type="InterPro" id="IPR003018">
    <property type="entry name" value="GAF"/>
</dbReference>
<dbReference type="Pfam" id="PF01590">
    <property type="entry name" value="GAF"/>
    <property type="match status" value="1"/>
</dbReference>
<gene>
    <name evidence="11" type="ORF">AKJ09_02731</name>
</gene>
<evidence type="ECO:0000256" key="8">
    <source>
        <dbReference type="ARBA" id="ARBA00023012"/>
    </source>
</evidence>
<evidence type="ECO:0000256" key="6">
    <source>
        <dbReference type="ARBA" id="ARBA00022777"/>
    </source>
</evidence>
<dbReference type="InterPro" id="IPR003594">
    <property type="entry name" value="HATPase_dom"/>
</dbReference>
<evidence type="ECO:0000256" key="9">
    <source>
        <dbReference type="SAM" id="Phobius"/>
    </source>
</evidence>
<feature type="transmembrane region" description="Helical" evidence="9">
    <location>
        <begin position="199"/>
        <end position="216"/>
    </location>
</feature>
<comment type="catalytic activity">
    <reaction evidence="1">
        <text>ATP + protein L-histidine = ADP + protein N-phospho-L-histidine.</text>
        <dbReference type="EC" id="2.7.13.3"/>
    </reaction>
</comment>
<evidence type="ECO:0000256" key="2">
    <source>
        <dbReference type="ARBA" id="ARBA00012438"/>
    </source>
</evidence>
<evidence type="ECO:0000259" key="10">
    <source>
        <dbReference type="PROSITE" id="PS50109"/>
    </source>
</evidence>
<evidence type="ECO:0000256" key="3">
    <source>
        <dbReference type="ARBA" id="ARBA00022553"/>
    </source>
</evidence>
<dbReference type="SUPFAM" id="SSF55781">
    <property type="entry name" value="GAF domain-like"/>
    <property type="match status" value="1"/>
</dbReference>
<dbReference type="AlphaFoldDB" id="A0A0K1PRB9"/>
<feature type="transmembrane region" description="Helical" evidence="9">
    <location>
        <begin position="130"/>
        <end position="152"/>
    </location>
</feature>
<dbReference type="Proteomes" id="UP000064967">
    <property type="component" value="Chromosome"/>
</dbReference>
<dbReference type="EC" id="2.7.13.3" evidence="2"/>
<feature type="transmembrane region" description="Helical" evidence="9">
    <location>
        <begin position="32"/>
        <end position="48"/>
    </location>
</feature>
<dbReference type="InterPro" id="IPR029016">
    <property type="entry name" value="GAF-like_dom_sf"/>
</dbReference>
<proteinExistence type="predicted"/>
<dbReference type="SMART" id="SM00388">
    <property type="entry name" value="HisKA"/>
    <property type="match status" value="1"/>
</dbReference>
<dbReference type="GO" id="GO:0005524">
    <property type="term" value="F:ATP binding"/>
    <property type="evidence" value="ECO:0007669"/>
    <property type="project" value="UniProtKB-KW"/>
</dbReference>
<feature type="domain" description="Histidine kinase" evidence="10">
    <location>
        <begin position="484"/>
        <end position="718"/>
    </location>
</feature>
<dbReference type="SUPFAM" id="SSF47384">
    <property type="entry name" value="Homodimeric domain of signal transducing histidine kinase"/>
    <property type="match status" value="1"/>
</dbReference>
<dbReference type="STRING" id="1391654.AKJ09_02731"/>
<dbReference type="PANTHER" id="PTHR43065:SF10">
    <property type="entry name" value="PEROXIDE STRESS-ACTIVATED HISTIDINE KINASE MAK3"/>
    <property type="match status" value="1"/>
</dbReference>
<dbReference type="CDD" id="cd00082">
    <property type="entry name" value="HisKA"/>
    <property type="match status" value="1"/>
</dbReference>
<accession>A0A0K1PRB9</accession>
<dbReference type="PANTHER" id="PTHR43065">
    <property type="entry name" value="SENSOR HISTIDINE KINASE"/>
    <property type="match status" value="1"/>
</dbReference>
<dbReference type="InterPro" id="IPR036097">
    <property type="entry name" value="HisK_dim/P_sf"/>
</dbReference>
<dbReference type="PRINTS" id="PR00344">
    <property type="entry name" value="BCTRLSENSOR"/>
</dbReference>
<sequence length="737" mass="79754">MGDIRARTTLFCGVIAFAIALSMLLRGRRMQHWLFAAFSTCLAFWYVSQSLADLMQDAQKMVFERATAVLTVMLPQFAVHLFRSITPEEGPRDDGKALPPSTARLPRIAAALGVPMLAVVLTPYQNASAAVRALVLGAVYSYVFGLLAAALISLWRRGQASPSRAIRDRIRFLAAVGALAMTFTLADFVSFLGVYLPPIGAVLAIIFLFVLAESLTRSRLADLYELSGRLLVSTALAFALAGIFYVFITYIGRFGAMYLNAVLAAIVFLVLFEPLEHEVETRINRFFFRERYDLETSVLELRRRLAHTLENEEMIQVVLAGLERSRRVTSCAVYLRDLDDAGFDLVGSVGAHPRPRLEALAMRPLLERLGLSLSLEEIAHEIEGERDGKDGNAAREGLVPLLTAAEALGPLNSSVVLAIRGDGEELVGLLLVADDRVRDAFTPEEISLLETVAAQMGVAIANSRIYARMKERDRLAALGSMAAGLAHEVKNPLGAIKGAAQLLEEVGGSGADADATTKEFLGIILEETDRLNRVVGSFLDYARPHAGNPIPVDINAAVRRTVQILSSQQTEETEVKLDLSDPLPRARIDPEKLRQVLLNLVQNAIQAMDGRGCVTITTAHRRASRSAWVTAPPPSDRNGASRPDDAEVVEISVHDTGPGISQKVLKNLFVPFFTTKEQGTGLGLAISQSIVQNAGGSIHVQSQTGFGTKFVISLPGGEDALATPIPTTGAELASRVT</sequence>
<dbReference type="InterPro" id="IPR005467">
    <property type="entry name" value="His_kinase_dom"/>
</dbReference>
<keyword evidence="9" id="KW-1133">Transmembrane helix</keyword>
<evidence type="ECO:0000313" key="12">
    <source>
        <dbReference type="Proteomes" id="UP000064967"/>
    </source>
</evidence>
<reference evidence="11 12" key="1">
    <citation type="submission" date="2015-08" db="EMBL/GenBank/DDBJ databases">
        <authorList>
            <person name="Babu N.S."/>
            <person name="Beckwith C.J."/>
            <person name="Beseler K.G."/>
            <person name="Brison A."/>
            <person name="Carone J.V."/>
            <person name="Caskin T.P."/>
            <person name="Diamond M."/>
            <person name="Durham M.E."/>
            <person name="Foxe J.M."/>
            <person name="Go M."/>
            <person name="Henderson B.A."/>
            <person name="Jones I.B."/>
            <person name="McGettigan J.A."/>
            <person name="Micheletti S.J."/>
            <person name="Nasrallah M.E."/>
            <person name="Ortiz D."/>
            <person name="Piller C.R."/>
            <person name="Privatt S.R."/>
            <person name="Schneider S.L."/>
            <person name="Sharp S."/>
            <person name="Smith T.C."/>
            <person name="Stanton J.D."/>
            <person name="Ullery H.E."/>
            <person name="Wilson R.J."/>
            <person name="Serrano M.G."/>
            <person name="Buck G."/>
            <person name="Lee V."/>
            <person name="Wang Y."/>
            <person name="Carvalho R."/>
            <person name="Voegtly L."/>
            <person name="Shi R."/>
            <person name="Duckworth R."/>
            <person name="Johnson A."/>
            <person name="Loviza R."/>
            <person name="Walstead R."/>
            <person name="Shah Z."/>
            <person name="Kiflezghi M."/>
            <person name="Wade K."/>
            <person name="Ball S.L."/>
            <person name="Bradley K.W."/>
            <person name="Asai D.J."/>
            <person name="Bowman C.A."/>
            <person name="Russell D.A."/>
            <person name="Pope W.H."/>
            <person name="Jacobs-Sera D."/>
            <person name="Hendrix R.W."/>
            <person name="Hatfull G.F."/>
        </authorList>
    </citation>
    <scope>NUCLEOTIDE SEQUENCE [LARGE SCALE GENOMIC DNA]</scope>
    <source>
        <strain evidence="11 12">DSM 27648</strain>
    </source>
</reference>
<dbReference type="GO" id="GO:0000155">
    <property type="term" value="F:phosphorelay sensor kinase activity"/>
    <property type="evidence" value="ECO:0007669"/>
    <property type="project" value="InterPro"/>
</dbReference>
<keyword evidence="6 11" id="KW-0418">Kinase</keyword>
<dbReference type="Gene3D" id="3.30.565.10">
    <property type="entry name" value="Histidine kinase-like ATPase, C-terminal domain"/>
    <property type="match status" value="1"/>
</dbReference>
<keyword evidence="8" id="KW-0902">Two-component regulatory system</keyword>
<dbReference type="InterPro" id="IPR003661">
    <property type="entry name" value="HisK_dim/P_dom"/>
</dbReference>
<dbReference type="Pfam" id="PF00512">
    <property type="entry name" value="HisKA"/>
    <property type="match status" value="1"/>
</dbReference>
<dbReference type="OrthoDB" id="9789238at2"/>
<feature type="transmembrane region" description="Helical" evidence="9">
    <location>
        <begin position="257"/>
        <end position="275"/>
    </location>
</feature>
<evidence type="ECO:0000313" key="11">
    <source>
        <dbReference type="EMBL" id="AKU96067.1"/>
    </source>
</evidence>
<organism evidence="11 12">
    <name type="scientific">Labilithrix luteola</name>
    <dbReference type="NCBI Taxonomy" id="1391654"/>
    <lineage>
        <taxon>Bacteria</taxon>
        <taxon>Pseudomonadati</taxon>
        <taxon>Myxococcota</taxon>
        <taxon>Polyangia</taxon>
        <taxon>Polyangiales</taxon>
        <taxon>Labilitrichaceae</taxon>
        <taxon>Labilithrix</taxon>
    </lineage>
</organism>
<dbReference type="SMART" id="SM00387">
    <property type="entry name" value="HATPase_c"/>
    <property type="match status" value="1"/>
</dbReference>
<keyword evidence="5" id="KW-0547">Nucleotide-binding</keyword>
<keyword evidence="4" id="KW-0808">Transferase</keyword>
<keyword evidence="7" id="KW-0067">ATP-binding</keyword>
<keyword evidence="12" id="KW-1185">Reference proteome</keyword>
<dbReference type="Pfam" id="PF02518">
    <property type="entry name" value="HATPase_c"/>
    <property type="match status" value="1"/>
</dbReference>
<dbReference type="PROSITE" id="PS50109">
    <property type="entry name" value="HIS_KIN"/>
    <property type="match status" value="1"/>
</dbReference>
<dbReference type="InterPro" id="IPR036890">
    <property type="entry name" value="HATPase_C_sf"/>
</dbReference>
<dbReference type="Gene3D" id="3.30.450.40">
    <property type="match status" value="1"/>
</dbReference>
<dbReference type="InterPro" id="IPR004358">
    <property type="entry name" value="Sig_transdc_His_kin-like_C"/>
</dbReference>
<dbReference type="RefSeq" id="WP_146647412.1">
    <property type="nucleotide sequence ID" value="NZ_CP012333.1"/>
</dbReference>
<dbReference type="EMBL" id="CP012333">
    <property type="protein sequence ID" value="AKU96067.1"/>
    <property type="molecule type" value="Genomic_DNA"/>
</dbReference>
<keyword evidence="9" id="KW-0472">Membrane</keyword>
<evidence type="ECO:0000256" key="5">
    <source>
        <dbReference type="ARBA" id="ARBA00022741"/>
    </source>
</evidence>
<dbReference type="SUPFAM" id="SSF55874">
    <property type="entry name" value="ATPase domain of HSP90 chaperone/DNA topoisomerase II/histidine kinase"/>
    <property type="match status" value="1"/>
</dbReference>
<evidence type="ECO:0000256" key="7">
    <source>
        <dbReference type="ARBA" id="ARBA00022840"/>
    </source>
</evidence>
<feature type="transmembrane region" description="Helical" evidence="9">
    <location>
        <begin position="228"/>
        <end position="251"/>
    </location>
</feature>
<keyword evidence="9" id="KW-0812">Transmembrane</keyword>
<evidence type="ECO:0000256" key="4">
    <source>
        <dbReference type="ARBA" id="ARBA00022679"/>
    </source>
</evidence>
<dbReference type="Gene3D" id="1.10.287.130">
    <property type="match status" value="1"/>
</dbReference>
<keyword evidence="3" id="KW-0597">Phosphoprotein</keyword>
<name>A0A0K1PRB9_9BACT</name>
<dbReference type="SMART" id="SM00065">
    <property type="entry name" value="GAF"/>
    <property type="match status" value="1"/>
</dbReference>
<evidence type="ECO:0000256" key="1">
    <source>
        <dbReference type="ARBA" id="ARBA00000085"/>
    </source>
</evidence>
<feature type="transmembrane region" description="Helical" evidence="9">
    <location>
        <begin position="6"/>
        <end position="25"/>
    </location>
</feature>
<dbReference type="KEGG" id="llu:AKJ09_02731"/>